<dbReference type="GO" id="GO:0005829">
    <property type="term" value="C:cytosol"/>
    <property type="evidence" value="ECO:0007669"/>
    <property type="project" value="Ensembl"/>
</dbReference>
<dbReference type="InterPro" id="IPR000182">
    <property type="entry name" value="GNAT_dom"/>
</dbReference>
<dbReference type="OMA" id="MKFWMYH"/>
<evidence type="ECO:0000256" key="5">
    <source>
        <dbReference type="ARBA" id="ARBA00047491"/>
    </source>
</evidence>
<keyword evidence="2" id="KW-0012">Acyltransferase</keyword>
<dbReference type="Ensembl" id="ENSNNAT00000030518.1">
    <property type="protein sequence ID" value="ENSNNAP00000029098.1"/>
    <property type="gene ID" value="ENSNNAG00000018684.1"/>
</dbReference>
<keyword evidence="14" id="KW-1185">Reference proteome</keyword>
<dbReference type="EC" id="2.3.1.255" evidence="4"/>
<proteinExistence type="inferred from homology"/>
<evidence type="ECO:0000256" key="11">
    <source>
        <dbReference type="SAM" id="MobiDB-lite"/>
    </source>
</evidence>
<protein>
    <recommendedName>
        <fullName evidence="4">N-terminal amino-acid N(alpha)-acetyltransferase NatA</fullName>
        <ecNumber evidence="4">2.3.1.255</ecNumber>
    </recommendedName>
</protein>
<dbReference type="PANTHER" id="PTHR23091">
    <property type="entry name" value="N-TERMINAL ACETYLTRANSFERASE"/>
    <property type="match status" value="1"/>
</dbReference>
<evidence type="ECO:0000256" key="1">
    <source>
        <dbReference type="ARBA" id="ARBA00022679"/>
    </source>
</evidence>
<feature type="domain" description="N-acetyltransferase" evidence="12">
    <location>
        <begin position="1"/>
        <end position="192"/>
    </location>
</feature>
<evidence type="ECO:0000256" key="10">
    <source>
        <dbReference type="ARBA" id="ARBA00049434"/>
    </source>
</evidence>
<dbReference type="InterPro" id="IPR016181">
    <property type="entry name" value="Acyl_CoA_acyltransferase"/>
</dbReference>
<name>A0A8C6YGE9_NAJNA</name>
<evidence type="ECO:0000259" key="12">
    <source>
        <dbReference type="PROSITE" id="PS51186"/>
    </source>
</evidence>
<feature type="compositionally biased region" description="Basic and acidic residues" evidence="11">
    <location>
        <begin position="222"/>
        <end position="240"/>
    </location>
</feature>
<dbReference type="Gene3D" id="3.40.630.30">
    <property type="match status" value="2"/>
</dbReference>
<reference evidence="13" key="1">
    <citation type="submission" date="2025-08" db="UniProtKB">
        <authorList>
            <consortium name="Ensembl"/>
        </authorList>
    </citation>
    <scope>IDENTIFICATION</scope>
</reference>
<dbReference type="GO" id="GO:0043022">
    <property type="term" value="F:ribosome binding"/>
    <property type="evidence" value="ECO:0007669"/>
    <property type="project" value="Ensembl"/>
</dbReference>
<dbReference type="GO" id="GO:1990190">
    <property type="term" value="F:protein-N-terminal-glutamate acetyltransferase activity"/>
    <property type="evidence" value="ECO:0007669"/>
    <property type="project" value="TreeGrafter"/>
</dbReference>
<evidence type="ECO:0000256" key="2">
    <source>
        <dbReference type="ARBA" id="ARBA00023315"/>
    </source>
</evidence>
<evidence type="ECO:0000256" key="8">
    <source>
        <dbReference type="ARBA" id="ARBA00048236"/>
    </source>
</evidence>
<evidence type="ECO:0000256" key="9">
    <source>
        <dbReference type="ARBA" id="ARBA00049266"/>
    </source>
</evidence>
<comment type="catalytic activity">
    <reaction evidence="8">
        <text>N-terminal L-alanyl-[protein] + acetyl-CoA = N-terminal N(alpha)-acetyl-L-alanyl-[protein] + CoA + H(+)</text>
        <dbReference type="Rhea" id="RHEA:50500"/>
        <dbReference type="Rhea" id="RHEA-COMP:12701"/>
        <dbReference type="Rhea" id="RHEA-COMP:12702"/>
        <dbReference type="ChEBI" id="CHEBI:15378"/>
        <dbReference type="ChEBI" id="CHEBI:57287"/>
        <dbReference type="ChEBI" id="CHEBI:57288"/>
        <dbReference type="ChEBI" id="CHEBI:64718"/>
        <dbReference type="ChEBI" id="CHEBI:83683"/>
        <dbReference type="EC" id="2.3.1.255"/>
    </reaction>
</comment>
<dbReference type="PROSITE" id="PS51186">
    <property type="entry name" value="GNAT"/>
    <property type="match status" value="1"/>
</dbReference>
<reference evidence="13" key="2">
    <citation type="submission" date="2025-09" db="UniProtKB">
        <authorList>
            <consortium name="Ensembl"/>
        </authorList>
    </citation>
    <scope>IDENTIFICATION</scope>
</reference>
<dbReference type="PANTHER" id="PTHR23091:SF4">
    <property type="entry name" value="N-TERMINAL AMINO-ACID N(ALPHA)-ACETYLTRANSFERASE NATA"/>
    <property type="match status" value="1"/>
</dbReference>
<evidence type="ECO:0000256" key="7">
    <source>
        <dbReference type="ARBA" id="ARBA00047954"/>
    </source>
</evidence>
<evidence type="ECO:0000256" key="4">
    <source>
        <dbReference type="ARBA" id="ARBA00026110"/>
    </source>
</evidence>
<comment type="catalytic activity">
    <reaction evidence="9">
        <text>N-terminal L-cysteinyl-[protein] + acetyl-CoA = N-terminal N(alpha)-acetyl-L-cysteinyl-[protein] + CoA + H(+)</text>
        <dbReference type="Rhea" id="RHEA:50512"/>
        <dbReference type="Rhea" id="RHEA-COMP:12707"/>
        <dbReference type="Rhea" id="RHEA-COMP:12708"/>
        <dbReference type="ChEBI" id="CHEBI:15378"/>
        <dbReference type="ChEBI" id="CHEBI:57287"/>
        <dbReference type="ChEBI" id="CHEBI:57288"/>
        <dbReference type="ChEBI" id="CHEBI:65250"/>
        <dbReference type="ChEBI" id="CHEBI:133372"/>
        <dbReference type="EC" id="2.3.1.255"/>
    </reaction>
</comment>
<comment type="catalytic activity">
    <reaction evidence="10">
        <text>N-terminal L-threonyl-[protein] + acetyl-CoA = N-terminal N(alpha)-acetyl-L-threonyl-[protein] + CoA + H(+)</text>
        <dbReference type="Rhea" id="RHEA:50516"/>
        <dbReference type="Rhea" id="RHEA-COMP:12709"/>
        <dbReference type="Rhea" id="RHEA-COMP:12710"/>
        <dbReference type="ChEBI" id="CHEBI:15378"/>
        <dbReference type="ChEBI" id="CHEBI:57287"/>
        <dbReference type="ChEBI" id="CHEBI:57288"/>
        <dbReference type="ChEBI" id="CHEBI:64739"/>
        <dbReference type="ChEBI" id="CHEBI:133375"/>
        <dbReference type="EC" id="2.3.1.255"/>
    </reaction>
</comment>
<accession>A0A8C6YGE9</accession>
<evidence type="ECO:0000256" key="6">
    <source>
        <dbReference type="ARBA" id="ARBA00047805"/>
    </source>
</evidence>
<dbReference type="Proteomes" id="UP000694559">
    <property type="component" value="Unplaced"/>
</dbReference>
<dbReference type="FunFam" id="3.40.630.30:FF:000101">
    <property type="entry name" value="N-alpha-acetyltransferase 10"/>
    <property type="match status" value="1"/>
</dbReference>
<dbReference type="GO" id="GO:0005730">
    <property type="term" value="C:nucleolus"/>
    <property type="evidence" value="ECO:0007669"/>
    <property type="project" value="Ensembl"/>
</dbReference>
<dbReference type="GeneTree" id="ENSGT00550000074803"/>
<dbReference type="Pfam" id="PF00583">
    <property type="entry name" value="Acetyltransf_1"/>
    <property type="match status" value="1"/>
</dbReference>
<comment type="similarity">
    <text evidence="3">Belongs to the acetyltransferase family. ARD1 subfamily.</text>
</comment>
<organism evidence="13 14">
    <name type="scientific">Naja naja</name>
    <name type="common">Indian cobra</name>
    <dbReference type="NCBI Taxonomy" id="35670"/>
    <lineage>
        <taxon>Eukaryota</taxon>
        <taxon>Metazoa</taxon>
        <taxon>Chordata</taxon>
        <taxon>Craniata</taxon>
        <taxon>Vertebrata</taxon>
        <taxon>Euteleostomi</taxon>
        <taxon>Lepidosauria</taxon>
        <taxon>Squamata</taxon>
        <taxon>Bifurcata</taxon>
        <taxon>Unidentata</taxon>
        <taxon>Episquamata</taxon>
        <taxon>Toxicofera</taxon>
        <taxon>Serpentes</taxon>
        <taxon>Colubroidea</taxon>
        <taxon>Elapidae</taxon>
        <taxon>Elapinae</taxon>
        <taxon>Naja</taxon>
    </lineage>
</organism>
<dbReference type="AlphaFoldDB" id="A0A8C6YGE9"/>
<dbReference type="GO" id="GO:1990189">
    <property type="term" value="F:protein N-terminal-serine acetyltransferase activity"/>
    <property type="evidence" value="ECO:0007669"/>
    <property type="project" value="TreeGrafter"/>
</dbReference>
<dbReference type="OrthoDB" id="25586at2759"/>
<evidence type="ECO:0000256" key="3">
    <source>
        <dbReference type="ARBA" id="ARBA00025786"/>
    </source>
</evidence>
<keyword evidence="1" id="KW-0808">Transferase</keyword>
<evidence type="ECO:0000313" key="14">
    <source>
        <dbReference type="Proteomes" id="UP000694559"/>
    </source>
</evidence>
<dbReference type="SUPFAM" id="SSF55729">
    <property type="entry name" value="Acyl-CoA N-acyltransferases (Nat)"/>
    <property type="match status" value="1"/>
</dbReference>
<sequence length="283" mass="31961">MNIRNARPEDLMNMQHCNLLCLPENYQMKYYFYHGLSWPQLSYIAEDENGKIVGYVLAKMEEDPDDVPHGHITSLDQTQIGRWNPSKENSCRDSPESWYFRLDSLMSNDQGSFFSAVKRSHRRLGLAQKLMDQASRAMIENFNAKYVSLHVRKSNRAALHLYSNTLNFQISEVEPKYYADGEDAYAMKRDLTQMADELRRQVELKEKGKHSVLSVLSSIENKGSDHKTNHVGDCCRDDRCPGTLVGTGPGAEDSGDSKDVSEVSEATESTDVKDSSEASDSAS</sequence>
<feature type="region of interest" description="Disordered" evidence="11">
    <location>
        <begin position="218"/>
        <end position="283"/>
    </location>
</feature>
<comment type="catalytic activity">
    <reaction evidence="5">
        <text>N-terminal L-seryl-[protein] + acetyl-CoA = N-terminal N(alpha)-acetyl-L-seryl-[protein] + CoA + H(+)</text>
        <dbReference type="Rhea" id="RHEA:50504"/>
        <dbReference type="Rhea" id="RHEA-COMP:12703"/>
        <dbReference type="Rhea" id="RHEA-COMP:12704"/>
        <dbReference type="ChEBI" id="CHEBI:15378"/>
        <dbReference type="ChEBI" id="CHEBI:57287"/>
        <dbReference type="ChEBI" id="CHEBI:57288"/>
        <dbReference type="ChEBI" id="CHEBI:64738"/>
        <dbReference type="ChEBI" id="CHEBI:83690"/>
        <dbReference type="EC" id="2.3.1.255"/>
    </reaction>
</comment>
<dbReference type="GO" id="GO:2000719">
    <property type="term" value="P:negative regulation of maintenance of mitotic sister chromatid cohesion, centromeric"/>
    <property type="evidence" value="ECO:0007669"/>
    <property type="project" value="Ensembl"/>
</dbReference>
<comment type="catalytic activity">
    <reaction evidence="7">
        <text>N-terminal glycyl-[protein] + acetyl-CoA = N-terminal N(alpha)-acetylglycyl-[protein] + CoA + H(+)</text>
        <dbReference type="Rhea" id="RHEA:50496"/>
        <dbReference type="Rhea" id="RHEA-COMP:12666"/>
        <dbReference type="Rhea" id="RHEA-COMP:12700"/>
        <dbReference type="ChEBI" id="CHEBI:15378"/>
        <dbReference type="ChEBI" id="CHEBI:57287"/>
        <dbReference type="ChEBI" id="CHEBI:57288"/>
        <dbReference type="ChEBI" id="CHEBI:64723"/>
        <dbReference type="ChEBI" id="CHEBI:133369"/>
        <dbReference type="EC" id="2.3.1.255"/>
    </reaction>
</comment>
<evidence type="ECO:0000313" key="13">
    <source>
        <dbReference type="Ensembl" id="ENSNNAP00000029098.1"/>
    </source>
</evidence>
<dbReference type="GO" id="GO:0031415">
    <property type="term" value="C:NatA complex"/>
    <property type="evidence" value="ECO:0007669"/>
    <property type="project" value="Ensembl"/>
</dbReference>
<gene>
    <name evidence="13" type="primary">NAA10</name>
</gene>
<comment type="catalytic activity">
    <reaction evidence="6">
        <text>N-terminal L-valyl-[protein] + acetyl-CoA = N-terminal N(alpha)-acetyl-L-valyl-[protein] + CoA + H(+)</text>
        <dbReference type="Rhea" id="RHEA:50508"/>
        <dbReference type="Rhea" id="RHEA-COMP:12705"/>
        <dbReference type="Rhea" id="RHEA-COMP:12706"/>
        <dbReference type="ChEBI" id="CHEBI:15378"/>
        <dbReference type="ChEBI" id="CHEBI:57287"/>
        <dbReference type="ChEBI" id="CHEBI:57288"/>
        <dbReference type="ChEBI" id="CHEBI:64741"/>
        <dbReference type="ChEBI" id="CHEBI:133371"/>
        <dbReference type="EC" id="2.3.1.255"/>
    </reaction>
</comment>
<dbReference type="InterPro" id="IPR045047">
    <property type="entry name" value="Ard1-like"/>
</dbReference>